<feature type="region of interest" description="Disordered" evidence="1">
    <location>
        <begin position="1"/>
        <end position="38"/>
    </location>
</feature>
<organism evidence="2 3">
    <name type="scientific">Mesorhizobium caraganae</name>
    <dbReference type="NCBI Taxonomy" id="483206"/>
    <lineage>
        <taxon>Bacteria</taxon>
        <taxon>Pseudomonadati</taxon>
        <taxon>Pseudomonadota</taxon>
        <taxon>Alphaproteobacteria</taxon>
        <taxon>Hyphomicrobiales</taxon>
        <taxon>Phyllobacteriaceae</taxon>
        <taxon>Mesorhizobium</taxon>
    </lineage>
</organism>
<gene>
    <name evidence="2" type="ORF">NKI36_19510</name>
</gene>
<name>A0ABV1Z3B9_9HYPH</name>
<feature type="compositionally biased region" description="Basic residues" evidence="1">
    <location>
        <begin position="85"/>
        <end position="94"/>
    </location>
</feature>
<evidence type="ECO:0000256" key="1">
    <source>
        <dbReference type="SAM" id="MobiDB-lite"/>
    </source>
</evidence>
<feature type="region of interest" description="Disordered" evidence="1">
    <location>
        <begin position="67"/>
        <end position="94"/>
    </location>
</feature>
<evidence type="ECO:0000313" key="2">
    <source>
        <dbReference type="EMBL" id="MER9406219.1"/>
    </source>
</evidence>
<keyword evidence="3" id="KW-1185">Reference proteome</keyword>
<evidence type="ECO:0008006" key="4">
    <source>
        <dbReference type="Google" id="ProtNLM"/>
    </source>
</evidence>
<dbReference type="Proteomes" id="UP001433071">
    <property type="component" value="Unassembled WGS sequence"/>
</dbReference>
<sequence>MKQGDDPSRSMGGMAGFGKSSPARASEQMAGARHNRRVDRTEFQEGYYKNNRGLLFFPEADVGTWSDLAASDPDPCLDEKERAAAKKKKKPPHA</sequence>
<reference evidence="2 3" key="1">
    <citation type="journal article" date="2024" name="Proc. Natl. Acad. Sci. U.S.A.">
        <title>The evolutionary genomics of adaptation to stress in wild rhizobium bacteria.</title>
        <authorList>
            <person name="Kehlet-Delgado H."/>
            <person name="Montoya A.P."/>
            <person name="Jensen K.T."/>
            <person name="Wendlandt C.E."/>
            <person name="Dexheimer C."/>
            <person name="Roberts M."/>
            <person name="Torres Martinez L."/>
            <person name="Friesen M.L."/>
            <person name="Griffitts J.S."/>
            <person name="Porter S.S."/>
        </authorList>
    </citation>
    <scope>NUCLEOTIDE SEQUENCE [LARGE SCALE GENOMIC DNA]</scope>
    <source>
        <strain evidence="2 3">M0641</strain>
    </source>
</reference>
<evidence type="ECO:0000313" key="3">
    <source>
        <dbReference type="Proteomes" id="UP001433071"/>
    </source>
</evidence>
<comment type="caution">
    <text evidence="2">The sequence shown here is derived from an EMBL/GenBank/DDBJ whole genome shotgun (WGS) entry which is preliminary data.</text>
</comment>
<proteinExistence type="predicted"/>
<protein>
    <recommendedName>
        <fullName evidence="4">AbrB/MazE/SpoVT family DNA-binding domain-containing protein</fullName>
    </recommendedName>
</protein>
<accession>A0ABV1Z3B9</accession>
<dbReference type="RefSeq" id="WP_352559600.1">
    <property type="nucleotide sequence ID" value="NZ_JAMYQB010000016.1"/>
</dbReference>
<dbReference type="EMBL" id="JAMYQB010000016">
    <property type="protein sequence ID" value="MER9406219.1"/>
    <property type="molecule type" value="Genomic_DNA"/>
</dbReference>